<comment type="caution">
    <text evidence="1">The sequence shown here is derived from an EMBL/GenBank/DDBJ whole genome shotgun (WGS) entry which is preliminary data.</text>
</comment>
<protein>
    <submittedName>
        <fullName evidence="1">Uncharacterized protein</fullName>
    </submittedName>
</protein>
<evidence type="ECO:0000313" key="1">
    <source>
        <dbReference type="EMBL" id="KAJ9659336.1"/>
    </source>
</evidence>
<name>A0ACC3AC30_9EURO</name>
<evidence type="ECO:0000313" key="2">
    <source>
        <dbReference type="Proteomes" id="UP001172386"/>
    </source>
</evidence>
<keyword evidence="2" id="KW-1185">Reference proteome</keyword>
<organism evidence="1 2">
    <name type="scientific">Neophaeococcomyces mojaviensis</name>
    <dbReference type="NCBI Taxonomy" id="3383035"/>
    <lineage>
        <taxon>Eukaryota</taxon>
        <taxon>Fungi</taxon>
        <taxon>Dikarya</taxon>
        <taxon>Ascomycota</taxon>
        <taxon>Pezizomycotina</taxon>
        <taxon>Eurotiomycetes</taxon>
        <taxon>Chaetothyriomycetidae</taxon>
        <taxon>Chaetothyriales</taxon>
        <taxon>Chaetothyriales incertae sedis</taxon>
        <taxon>Neophaeococcomyces</taxon>
    </lineage>
</organism>
<accession>A0ACC3AC30</accession>
<reference evidence="1" key="1">
    <citation type="submission" date="2022-10" db="EMBL/GenBank/DDBJ databases">
        <title>Culturing micro-colonial fungi from biological soil crusts in the Mojave desert and describing Neophaeococcomyces mojavensis, and introducing the new genera and species Taxawa tesnikishii.</title>
        <authorList>
            <person name="Kurbessoian T."/>
            <person name="Stajich J.E."/>
        </authorList>
    </citation>
    <scope>NUCLEOTIDE SEQUENCE</scope>
    <source>
        <strain evidence="1">JES_112</strain>
    </source>
</reference>
<gene>
    <name evidence="1" type="ORF">H2198_003212</name>
</gene>
<sequence length="512" mass="57135">MALLDSDQNSNDKGAYIEKEEYVGEVRRGSVQGDGLTASNQPDYHDKETKRILRKVDFRLLPMLTLLYVLAFLDRGNIGNAKIAGMTEDLKLTGEMYNIALTVFFFPYAIFEVPSNIVLKILRPSWWICFLMVSWGIVMTLQGIVQNYHGLIITRVMLGLTESGFFPAATYLLTTWYCRFEVQTRLSVFFSAASMAGAFSGLLAFAIENMKGVAGLNGWRWIFILEGIVTVAVGVTLPWTLPDSPETASFLDAEEKRFIKHRLEEDSGTTRGRVGTSEGFKMKYVIGALSEWKIYLAVIIYWGNSIALYGFTYSAPTIINGLGYTAANAQLLTIPIYVLGVISTIFFSVMADKHQTRWPFIVIPYSIGLIGFIGLLSTPVKHYPGLTYAFLFFIPAGVYPPLICCLSWVGNNLAPSWKRAVGMALLISIGNLGGAIGSNIFLANQKPRYWLGYGMGAGMVSAAIVCTFILKYSFQRVNKQRDAMDQDEIRAKYTEDELIEMGDKSPLYRYVV</sequence>
<dbReference type="EMBL" id="JAPDRQ010000041">
    <property type="protein sequence ID" value="KAJ9659336.1"/>
    <property type="molecule type" value="Genomic_DNA"/>
</dbReference>
<dbReference type="Proteomes" id="UP001172386">
    <property type="component" value="Unassembled WGS sequence"/>
</dbReference>
<proteinExistence type="predicted"/>